<reference evidence="1 2" key="1">
    <citation type="journal article" date="2019" name="Nat. Ecol. Evol.">
        <title>Megaphylogeny resolves global patterns of mushroom evolution.</title>
        <authorList>
            <person name="Varga T."/>
            <person name="Krizsan K."/>
            <person name="Foldi C."/>
            <person name="Dima B."/>
            <person name="Sanchez-Garcia M."/>
            <person name="Sanchez-Ramirez S."/>
            <person name="Szollosi G.J."/>
            <person name="Szarkandi J.G."/>
            <person name="Papp V."/>
            <person name="Albert L."/>
            <person name="Andreopoulos W."/>
            <person name="Angelini C."/>
            <person name="Antonin V."/>
            <person name="Barry K.W."/>
            <person name="Bougher N.L."/>
            <person name="Buchanan P."/>
            <person name="Buyck B."/>
            <person name="Bense V."/>
            <person name="Catcheside P."/>
            <person name="Chovatia M."/>
            <person name="Cooper J."/>
            <person name="Damon W."/>
            <person name="Desjardin D."/>
            <person name="Finy P."/>
            <person name="Geml J."/>
            <person name="Haridas S."/>
            <person name="Hughes K."/>
            <person name="Justo A."/>
            <person name="Karasinski D."/>
            <person name="Kautmanova I."/>
            <person name="Kiss B."/>
            <person name="Kocsube S."/>
            <person name="Kotiranta H."/>
            <person name="LaButti K.M."/>
            <person name="Lechner B.E."/>
            <person name="Liimatainen K."/>
            <person name="Lipzen A."/>
            <person name="Lukacs Z."/>
            <person name="Mihaltcheva S."/>
            <person name="Morgado L.N."/>
            <person name="Niskanen T."/>
            <person name="Noordeloos M.E."/>
            <person name="Ohm R.A."/>
            <person name="Ortiz-Santana B."/>
            <person name="Ovrebo C."/>
            <person name="Racz N."/>
            <person name="Riley R."/>
            <person name="Savchenko A."/>
            <person name="Shiryaev A."/>
            <person name="Soop K."/>
            <person name="Spirin V."/>
            <person name="Szebenyi C."/>
            <person name="Tomsovsky M."/>
            <person name="Tulloss R.E."/>
            <person name="Uehling J."/>
            <person name="Grigoriev I.V."/>
            <person name="Vagvolgyi C."/>
            <person name="Papp T."/>
            <person name="Martin F.M."/>
            <person name="Miettinen O."/>
            <person name="Hibbett D.S."/>
            <person name="Nagy L.G."/>
        </authorList>
    </citation>
    <scope>NUCLEOTIDE SEQUENCE [LARGE SCALE GENOMIC DNA]</scope>
    <source>
        <strain evidence="1 2">NL-1719</strain>
    </source>
</reference>
<dbReference type="EMBL" id="ML208926">
    <property type="protein sequence ID" value="TFK59643.1"/>
    <property type="molecule type" value="Genomic_DNA"/>
</dbReference>
<evidence type="ECO:0000313" key="1">
    <source>
        <dbReference type="EMBL" id="TFK59643.1"/>
    </source>
</evidence>
<sequence length="368" mass="39770">MSAGTPRNNLEEVLKRSKDQWTVQSPAIGSASSSTATKARKFKPAAPPSTPAGVTSVNVTVRRPVAATFSTPGFRAVTSTTTTTNVKATALTATPKANYAQEAVTGDSNPSSPSRGSKRTSAEFAPMCDESPRSKRLRKENEPIEVVANHSAAKKAKKFKPVPTTAPSKGSGLLDLFLVIISFTLLIALYLYQQTKSVKASVINIDDDIEFDMPSTSARHRPVIPSASTSTLPDIIEPVDVDLSRQQSSTLFGLGSGGNTEHDIPLKHMDLLTEPQESLVQMLKQDNMLNKTIMDSIYEHHSKTHVVDLQILEHIRDLLNDRVKAINDVLKLRKASGPGSRFASPMPGTLASGSSIRETLSLHFGFLR</sequence>
<proteinExistence type="predicted"/>
<accession>A0ACD3A1G2</accession>
<dbReference type="Proteomes" id="UP000308600">
    <property type="component" value="Unassembled WGS sequence"/>
</dbReference>
<organism evidence="1 2">
    <name type="scientific">Pluteus cervinus</name>
    <dbReference type="NCBI Taxonomy" id="181527"/>
    <lineage>
        <taxon>Eukaryota</taxon>
        <taxon>Fungi</taxon>
        <taxon>Dikarya</taxon>
        <taxon>Basidiomycota</taxon>
        <taxon>Agaricomycotina</taxon>
        <taxon>Agaricomycetes</taxon>
        <taxon>Agaricomycetidae</taxon>
        <taxon>Agaricales</taxon>
        <taxon>Pluteineae</taxon>
        <taxon>Pluteaceae</taxon>
        <taxon>Pluteus</taxon>
    </lineage>
</organism>
<gene>
    <name evidence="1" type="ORF">BDN72DRAFT_905657</name>
</gene>
<keyword evidence="2" id="KW-1185">Reference proteome</keyword>
<protein>
    <submittedName>
        <fullName evidence="1">Uncharacterized protein</fullName>
    </submittedName>
</protein>
<evidence type="ECO:0000313" key="2">
    <source>
        <dbReference type="Proteomes" id="UP000308600"/>
    </source>
</evidence>
<name>A0ACD3A1G2_9AGAR</name>